<evidence type="ECO:0000313" key="4">
    <source>
        <dbReference type="Proteomes" id="UP001177023"/>
    </source>
</evidence>
<proteinExistence type="predicted"/>
<dbReference type="Proteomes" id="UP001177023">
    <property type="component" value="Unassembled WGS sequence"/>
</dbReference>
<protein>
    <submittedName>
        <fullName evidence="3">Uncharacterized protein</fullName>
    </submittedName>
</protein>
<sequence>MVIPHLIWQVIFTFFCFATISGLMYLGITSQMLMPSSVVLSIMLLIPGFFEIWWAYLTYQLAYSFSWLLNRKEAEEEEAVVEEEVVVEVEEEAEVDEEVEVEEAAEVVEEEEEEVEVVEAELEAEDGVEEVAEVGAVVEEEDAEAAGDMAVAAAVGDGDDPGGEEEDGVAATLRPTTVAEAEVDSVWVFSEEVYSTEAIKITEEDNAKVSDNLLL</sequence>
<keyword evidence="4" id="KW-1185">Reference proteome</keyword>
<feature type="non-terminal residue" evidence="3">
    <location>
        <position position="1"/>
    </location>
</feature>
<accession>A0AA36CIY1</accession>
<evidence type="ECO:0000256" key="1">
    <source>
        <dbReference type="SAM" id="Coils"/>
    </source>
</evidence>
<keyword evidence="2" id="KW-0472">Membrane</keyword>
<keyword evidence="1" id="KW-0175">Coiled coil</keyword>
<keyword evidence="2" id="KW-1133">Transmembrane helix</keyword>
<feature type="coiled-coil region" evidence="1">
    <location>
        <begin position="72"/>
        <end position="128"/>
    </location>
</feature>
<reference evidence="3" key="1">
    <citation type="submission" date="2023-06" db="EMBL/GenBank/DDBJ databases">
        <authorList>
            <person name="Delattre M."/>
        </authorList>
    </citation>
    <scope>NUCLEOTIDE SEQUENCE</scope>
    <source>
        <strain evidence="3">AF72</strain>
    </source>
</reference>
<dbReference type="EMBL" id="CATQJA010002201">
    <property type="protein sequence ID" value="CAJ0569932.1"/>
    <property type="molecule type" value="Genomic_DNA"/>
</dbReference>
<evidence type="ECO:0000313" key="3">
    <source>
        <dbReference type="EMBL" id="CAJ0569932.1"/>
    </source>
</evidence>
<name>A0AA36CIY1_9BILA</name>
<feature type="transmembrane region" description="Helical" evidence="2">
    <location>
        <begin position="38"/>
        <end position="56"/>
    </location>
</feature>
<organism evidence="3 4">
    <name type="scientific">Mesorhabditis spiculigera</name>
    <dbReference type="NCBI Taxonomy" id="96644"/>
    <lineage>
        <taxon>Eukaryota</taxon>
        <taxon>Metazoa</taxon>
        <taxon>Ecdysozoa</taxon>
        <taxon>Nematoda</taxon>
        <taxon>Chromadorea</taxon>
        <taxon>Rhabditida</taxon>
        <taxon>Rhabditina</taxon>
        <taxon>Rhabditomorpha</taxon>
        <taxon>Rhabditoidea</taxon>
        <taxon>Rhabditidae</taxon>
        <taxon>Mesorhabditinae</taxon>
        <taxon>Mesorhabditis</taxon>
    </lineage>
</organism>
<feature type="transmembrane region" description="Helical" evidence="2">
    <location>
        <begin position="6"/>
        <end position="26"/>
    </location>
</feature>
<comment type="caution">
    <text evidence="3">The sequence shown here is derived from an EMBL/GenBank/DDBJ whole genome shotgun (WGS) entry which is preliminary data.</text>
</comment>
<gene>
    <name evidence="3" type="ORF">MSPICULIGERA_LOCUS8387</name>
</gene>
<evidence type="ECO:0000256" key="2">
    <source>
        <dbReference type="SAM" id="Phobius"/>
    </source>
</evidence>
<dbReference type="AlphaFoldDB" id="A0AA36CIY1"/>
<keyword evidence="2" id="KW-0812">Transmembrane</keyword>